<organism evidence="2">
    <name type="scientific">Moumouvirus sp. 'Monve'</name>
    <dbReference type="NCBI Taxonomy" id="1128131"/>
    <lineage>
        <taxon>Viruses</taxon>
        <taxon>Varidnaviria</taxon>
        <taxon>Bamfordvirae</taxon>
        <taxon>Nucleocytoviricota</taxon>
        <taxon>Megaviricetes</taxon>
        <taxon>Imitervirales</taxon>
        <taxon>Mimiviridae</taxon>
        <taxon>Megamimivirinae</taxon>
        <taxon>Moumouvirus</taxon>
    </lineage>
</organism>
<gene>
    <name evidence="2" type="ORF">mv_R305</name>
</gene>
<dbReference type="EMBL" id="JN885997">
    <property type="protein sequence ID" value="AEX62510.1"/>
    <property type="molecule type" value="Genomic_DNA"/>
</dbReference>
<feature type="region of interest" description="Disordered" evidence="1">
    <location>
        <begin position="24"/>
        <end position="64"/>
    </location>
</feature>
<feature type="compositionally biased region" description="Acidic residues" evidence="1">
    <location>
        <begin position="52"/>
        <end position="64"/>
    </location>
</feature>
<name>H2EDN7_9VIRU</name>
<sequence length="188" mass="22518">MIRDPTYYLKKAKYFYDISKKNDDKDLNHLQNESSDIYDDSDSLSENYYENNSEENIDEESSEDEIEYEYVKFEPVDINELVKEKLKNVPPVKPRYGRFYDPVSKHYFSTSKIFDDNGIRPNNKSTHIWYPENSLSYKYVRDPKTNKLYKTSKIYDNDGNYSQDLTEVRRKNIRRPGTTYVVPVYKSK</sequence>
<protein>
    <submittedName>
        <fullName evidence="2">Uncharacterized protein</fullName>
    </submittedName>
</protein>
<proteinExistence type="predicted"/>
<reference evidence="2" key="1">
    <citation type="submission" date="2011-10" db="EMBL/GenBank/DDBJ databases">
        <title>Provirophages and transpovirons: unique mobilome of giant viruses.</title>
        <authorList>
            <person name="Desnues C."/>
            <person name="LaScola B."/>
            <person name="Yutin N."/>
            <person name="Fournous G."/>
            <person name="Koonin E."/>
            <person name="Raoult D."/>
        </authorList>
    </citation>
    <scope>NUCLEOTIDE SEQUENCE</scope>
    <source>
        <strain evidence="2">Mv13-mv</strain>
    </source>
</reference>
<accession>H2EDN7</accession>
<evidence type="ECO:0000256" key="1">
    <source>
        <dbReference type="SAM" id="MobiDB-lite"/>
    </source>
</evidence>
<evidence type="ECO:0000313" key="2">
    <source>
        <dbReference type="EMBL" id="AEX62510.1"/>
    </source>
</evidence>